<protein>
    <submittedName>
        <fullName evidence="2">Uncharacterized protein</fullName>
    </submittedName>
</protein>
<proteinExistence type="predicted"/>
<evidence type="ECO:0000313" key="2">
    <source>
        <dbReference type="EMBL" id="CAK0791435.1"/>
    </source>
</evidence>
<comment type="caution">
    <text evidence="2">The sequence shown here is derived from an EMBL/GenBank/DDBJ whole genome shotgun (WGS) entry which is preliminary data.</text>
</comment>
<evidence type="ECO:0000313" key="3">
    <source>
        <dbReference type="Proteomes" id="UP001189429"/>
    </source>
</evidence>
<reference evidence="2" key="1">
    <citation type="submission" date="2023-10" db="EMBL/GenBank/DDBJ databases">
        <authorList>
            <person name="Chen Y."/>
            <person name="Shah S."/>
            <person name="Dougan E. K."/>
            <person name="Thang M."/>
            <person name="Chan C."/>
        </authorList>
    </citation>
    <scope>NUCLEOTIDE SEQUENCE [LARGE SCALE GENOMIC DNA]</scope>
</reference>
<gene>
    <name evidence="2" type="ORF">PCOR1329_LOCUS2324</name>
</gene>
<feature type="region of interest" description="Disordered" evidence="1">
    <location>
        <begin position="222"/>
        <end position="249"/>
    </location>
</feature>
<dbReference type="EMBL" id="CAUYUJ010000581">
    <property type="protein sequence ID" value="CAK0791435.1"/>
    <property type="molecule type" value="Genomic_DNA"/>
</dbReference>
<accession>A0ABN9PEX4</accession>
<sequence length="249" mass="27267">MDAMFRPRPPRERQRAAGCRLQETGASEHVATEALLERLRAAVRIGRYVTGRLPGAHCHGEALPACYRRAWTPGSHRFFPPPFRRMVMLLLLHSARPLAAESGGSGSSLLPATIWRKIFGFMSRDWAAEPQEIGAQPVTPYVAPTCCQHGRITAAASAFSRGCCPSTLPDVRHIGRGVARFVATAFLVLHVLLPPVSAVACVWLRGEAELVETVDVPRRASRSRDSVWTTRGRGQGVPQHTAALTRRVP</sequence>
<organism evidence="2 3">
    <name type="scientific">Prorocentrum cordatum</name>
    <dbReference type="NCBI Taxonomy" id="2364126"/>
    <lineage>
        <taxon>Eukaryota</taxon>
        <taxon>Sar</taxon>
        <taxon>Alveolata</taxon>
        <taxon>Dinophyceae</taxon>
        <taxon>Prorocentrales</taxon>
        <taxon>Prorocentraceae</taxon>
        <taxon>Prorocentrum</taxon>
    </lineage>
</organism>
<dbReference type="Proteomes" id="UP001189429">
    <property type="component" value="Unassembled WGS sequence"/>
</dbReference>
<name>A0ABN9PEX4_9DINO</name>
<keyword evidence="3" id="KW-1185">Reference proteome</keyword>
<evidence type="ECO:0000256" key="1">
    <source>
        <dbReference type="SAM" id="MobiDB-lite"/>
    </source>
</evidence>